<dbReference type="Gramene" id="TraesCS6B02G445800.1">
    <property type="protein sequence ID" value="TraesCS6B02G445800.1.cds1"/>
    <property type="gene ID" value="TraesCS6B02G445800"/>
</dbReference>
<keyword evidence="4" id="KW-1185">Reference proteome</keyword>
<evidence type="ECO:0000259" key="2">
    <source>
        <dbReference type="Pfam" id="PF24758"/>
    </source>
</evidence>
<evidence type="ECO:0000313" key="3">
    <source>
        <dbReference type="EnsemblPlants" id="TraesCS6B02G445800.1.cds1"/>
    </source>
</evidence>
<dbReference type="PANTHER" id="PTHR32141">
    <property type="match status" value="1"/>
</dbReference>
<dbReference type="Gramene" id="TraesCS6B03G1240800.1">
    <property type="protein sequence ID" value="TraesCS6B03G1240800.1.CDS1"/>
    <property type="gene ID" value="TraesCS6B03G1240800"/>
</dbReference>
<dbReference type="Pfam" id="PF00646">
    <property type="entry name" value="F-box"/>
    <property type="match status" value="1"/>
</dbReference>
<dbReference type="InterPro" id="IPR055302">
    <property type="entry name" value="F-box_dom-containing"/>
</dbReference>
<dbReference type="InterPro" id="IPR001810">
    <property type="entry name" value="F-box_dom"/>
</dbReference>
<dbReference type="EnsemblPlants" id="TraesCS6B02G445800.1">
    <property type="protein sequence ID" value="TraesCS6B02G445800.1.cds1"/>
    <property type="gene ID" value="TraesCS6B02G445800"/>
</dbReference>
<dbReference type="OMA" id="RSPNGRM"/>
<evidence type="ECO:0000313" key="4">
    <source>
        <dbReference type="Proteomes" id="UP000019116"/>
    </source>
</evidence>
<reference evidence="3" key="1">
    <citation type="submission" date="2018-08" db="EMBL/GenBank/DDBJ databases">
        <authorList>
            <person name="Rossello M."/>
        </authorList>
    </citation>
    <scope>NUCLEOTIDE SEQUENCE [LARGE SCALE GENOMIC DNA]</scope>
    <source>
        <strain evidence="3">cv. Chinese Spring</strain>
    </source>
</reference>
<dbReference type="STRING" id="4565.A0A3B6PVC9"/>
<name>A0A3B6PVC9_WHEAT</name>
<dbReference type="PANTHER" id="PTHR32141:SF42">
    <property type="entry name" value="F-BOX DOMAIN-CONTAINING PROTEIN"/>
    <property type="match status" value="1"/>
</dbReference>
<dbReference type="Gramene" id="TraesCAD_scaffold_009429_01G000300.1">
    <property type="protein sequence ID" value="TraesCAD_scaffold_009429_01G000300.1"/>
    <property type="gene ID" value="TraesCAD_scaffold_009429_01G000300"/>
</dbReference>
<dbReference type="Pfam" id="PF24758">
    <property type="entry name" value="LRR_At5g56370"/>
    <property type="match status" value="1"/>
</dbReference>
<reference evidence="3" key="2">
    <citation type="submission" date="2018-10" db="UniProtKB">
        <authorList>
            <consortium name="EnsemblPlants"/>
        </authorList>
    </citation>
    <scope>IDENTIFICATION</scope>
</reference>
<evidence type="ECO:0008006" key="5">
    <source>
        <dbReference type="Google" id="ProtNLM"/>
    </source>
</evidence>
<dbReference type="InterPro" id="IPR055411">
    <property type="entry name" value="LRR_FXL15/At3g58940/PEG3-like"/>
</dbReference>
<organism evidence="3">
    <name type="scientific">Triticum aestivum</name>
    <name type="common">Wheat</name>
    <dbReference type="NCBI Taxonomy" id="4565"/>
    <lineage>
        <taxon>Eukaryota</taxon>
        <taxon>Viridiplantae</taxon>
        <taxon>Streptophyta</taxon>
        <taxon>Embryophyta</taxon>
        <taxon>Tracheophyta</taxon>
        <taxon>Spermatophyta</taxon>
        <taxon>Magnoliopsida</taxon>
        <taxon>Liliopsida</taxon>
        <taxon>Poales</taxon>
        <taxon>Poaceae</taxon>
        <taxon>BOP clade</taxon>
        <taxon>Pooideae</taxon>
        <taxon>Triticodae</taxon>
        <taxon>Triticeae</taxon>
        <taxon>Triticinae</taxon>
        <taxon>Triticum</taxon>
    </lineage>
</organism>
<accession>A0A3B6PVC9</accession>
<dbReference type="AlphaFoldDB" id="A0A3B6PVC9"/>
<evidence type="ECO:0000259" key="1">
    <source>
        <dbReference type="Pfam" id="PF00646"/>
    </source>
</evidence>
<dbReference type="Proteomes" id="UP000019116">
    <property type="component" value="Chromosome 6B"/>
</dbReference>
<feature type="domain" description="F-box" evidence="1">
    <location>
        <begin position="39"/>
        <end position="79"/>
    </location>
</feature>
<dbReference type="InterPro" id="IPR036047">
    <property type="entry name" value="F-box-like_dom_sf"/>
</dbReference>
<sequence length="265" mass="29217">MAAGVWNVLDWFPGGEAILRAESAFLSASTAAGAGEDRISALHDHPLRDIVSRLPARDAARTAALASRWRHLWRSTPLVFHDPHLLPSRQPELAAAVARVLAAHPGPFATVSIRCCDFRRQSLELAECPRLLAAKAVRDLVLVNNMAADLDHLPDAPAGVLSCASLRRLFLGYFRFPDTGAGREEGLFPHLRELSLLGVHMPDCDNLDHLLARSPVLDTLVLVLSRIFHHIHLCSQSLKSALLWSYYAQEIAVMDCPLLVRCLIR</sequence>
<protein>
    <recommendedName>
        <fullName evidence="5">F-box domain-containing protein</fullName>
    </recommendedName>
</protein>
<dbReference type="SUPFAM" id="SSF81383">
    <property type="entry name" value="F-box domain"/>
    <property type="match status" value="1"/>
</dbReference>
<proteinExistence type="predicted"/>
<feature type="domain" description="F-box/LRR-repeat protein 15/At3g58940/PEG3-like LRR" evidence="2">
    <location>
        <begin position="126"/>
        <end position="264"/>
    </location>
</feature>